<dbReference type="InterPro" id="IPR018044">
    <property type="entry name" value="Peptidase_S11"/>
</dbReference>
<keyword evidence="5 16" id="KW-0121">Carboxypeptidase</keyword>
<evidence type="ECO:0000256" key="12">
    <source>
        <dbReference type="ARBA" id="ARBA00034000"/>
    </source>
</evidence>
<sequence length="389" mass="40997">MVLGPRHARCSGRIAAALLLSLALSPAPASALDTPAPRALVVESDTGSVLYAKADDDRFAPANFAKLMTAAVVFDALAAGEIREDDVYTVSEAAWRAGGAPARVTTMFAAPRSTVTVGDLLRGLVVHYANDAALVLAAGFPGGETAFVRRMNETAARLGMTDSRFVNPTGFAAPGATTSVRDLRRLIDYIRTTHPDRYALYALPEFTWNKIRQTNKTGFLRDTAGVEGLVLAYDADALFGAAVSAVRGGRRMLVLASGFRSSAERDKQVKALLDAAYADFSTVQLFPAGATVGSVRVFGGAAGRVDVTGAGPVAVTLPTRDRDGFRAAIAYEGPIPAPVRAGATVARIEITIDGRLYQTIPLVAARDVPVGGLSDRARDGLSELLFGWW</sequence>
<evidence type="ECO:0000256" key="4">
    <source>
        <dbReference type="ARBA" id="ARBA00012448"/>
    </source>
</evidence>
<evidence type="ECO:0000313" key="16">
    <source>
        <dbReference type="EMBL" id="TDP86799.1"/>
    </source>
</evidence>
<feature type="domain" description="Peptidase S11 D-Ala-D-Ala carboxypeptidase A C-terminal" evidence="15">
    <location>
        <begin position="280"/>
        <end position="370"/>
    </location>
</feature>
<dbReference type="GO" id="GO:0009252">
    <property type="term" value="P:peptidoglycan biosynthetic process"/>
    <property type="evidence" value="ECO:0007669"/>
    <property type="project" value="UniProtKB-UniPathway"/>
</dbReference>
<name>A0A4R6RJQ0_9HYPH</name>
<dbReference type="PANTHER" id="PTHR21581:SF6">
    <property type="entry name" value="TRAFFICKING PROTEIN PARTICLE COMPLEX SUBUNIT 12"/>
    <property type="match status" value="1"/>
</dbReference>
<keyword evidence="17" id="KW-1185">Reference proteome</keyword>
<dbReference type="Gene3D" id="2.60.410.10">
    <property type="entry name" value="D-Ala-D-Ala carboxypeptidase, C-terminal domain"/>
    <property type="match status" value="1"/>
</dbReference>
<evidence type="ECO:0000256" key="3">
    <source>
        <dbReference type="ARBA" id="ARBA00007164"/>
    </source>
</evidence>
<keyword evidence="10" id="KW-0573">Peptidoglycan synthesis</keyword>
<dbReference type="InterPro" id="IPR015956">
    <property type="entry name" value="Peniciliin-bd_prot_C_sf"/>
</dbReference>
<dbReference type="InterPro" id="IPR037167">
    <property type="entry name" value="Peptidase_S11_C_sf"/>
</dbReference>
<dbReference type="GO" id="GO:0009002">
    <property type="term" value="F:serine-type D-Ala-D-Ala carboxypeptidase activity"/>
    <property type="evidence" value="ECO:0007669"/>
    <property type="project" value="UniProtKB-EC"/>
</dbReference>
<dbReference type="AlphaFoldDB" id="A0A4R6RJQ0"/>
<dbReference type="InterPro" id="IPR001967">
    <property type="entry name" value="Peptidase_S11_N"/>
</dbReference>
<comment type="pathway">
    <text evidence="2">Cell wall biogenesis; peptidoglycan biosynthesis.</text>
</comment>
<comment type="function">
    <text evidence="1">Removes C-terminal D-alanyl residues from sugar-peptide cell wall precursors.</text>
</comment>
<organism evidence="16 17">
    <name type="scientific">Oharaeibacter diazotrophicus</name>
    <dbReference type="NCBI Taxonomy" id="1920512"/>
    <lineage>
        <taxon>Bacteria</taxon>
        <taxon>Pseudomonadati</taxon>
        <taxon>Pseudomonadota</taxon>
        <taxon>Alphaproteobacteria</taxon>
        <taxon>Hyphomicrobiales</taxon>
        <taxon>Pleomorphomonadaceae</taxon>
        <taxon>Oharaeibacter</taxon>
    </lineage>
</organism>
<keyword evidence="9" id="KW-0133">Cell shape</keyword>
<gene>
    <name evidence="16" type="ORF">EDD54_0682</name>
</gene>
<dbReference type="Proteomes" id="UP000294547">
    <property type="component" value="Unassembled WGS sequence"/>
</dbReference>
<comment type="caution">
    <text evidence="16">The sequence shown here is derived from an EMBL/GenBank/DDBJ whole genome shotgun (WGS) entry which is preliminary data.</text>
</comment>
<evidence type="ECO:0000256" key="2">
    <source>
        <dbReference type="ARBA" id="ARBA00004752"/>
    </source>
</evidence>
<dbReference type="Pfam" id="PF07943">
    <property type="entry name" value="PBP5_C"/>
    <property type="match status" value="1"/>
</dbReference>
<keyword evidence="7 14" id="KW-0732">Signal</keyword>
<accession>A0A4R6RJQ0</accession>
<evidence type="ECO:0000256" key="1">
    <source>
        <dbReference type="ARBA" id="ARBA00003217"/>
    </source>
</evidence>
<feature type="chain" id="PRO_5020457254" description="serine-type D-Ala-D-Ala carboxypeptidase" evidence="14">
    <location>
        <begin position="32"/>
        <end position="389"/>
    </location>
</feature>
<dbReference type="PRINTS" id="PR00725">
    <property type="entry name" value="DADACBPTASE1"/>
</dbReference>
<feature type="signal peptide" evidence="14">
    <location>
        <begin position="1"/>
        <end position="31"/>
    </location>
</feature>
<evidence type="ECO:0000256" key="7">
    <source>
        <dbReference type="ARBA" id="ARBA00022729"/>
    </source>
</evidence>
<evidence type="ECO:0000256" key="6">
    <source>
        <dbReference type="ARBA" id="ARBA00022670"/>
    </source>
</evidence>
<comment type="similarity">
    <text evidence="3 13">Belongs to the peptidase S11 family.</text>
</comment>
<evidence type="ECO:0000259" key="15">
    <source>
        <dbReference type="SMART" id="SM00936"/>
    </source>
</evidence>
<dbReference type="InterPro" id="IPR012338">
    <property type="entry name" value="Beta-lactam/transpept-like"/>
</dbReference>
<dbReference type="PANTHER" id="PTHR21581">
    <property type="entry name" value="D-ALANYL-D-ALANINE CARBOXYPEPTIDASE"/>
    <property type="match status" value="1"/>
</dbReference>
<dbReference type="SUPFAM" id="SSF69189">
    <property type="entry name" value="Penicillin-binding protein associated domain"/>
    <property type="match status" value="1"/>
</dbReference>
<dbReference type="EMBL" id="SNXY01000006">
    <property type="protein sequence ID" value="TDP86799.1"/>
    <property type="molecule type" value="Genomic_DNA"/>
</dbReference>
<dbReference type="InterPro" id="IPR012907">
    <property type="entry name" value="Peptidase_S11_C"/>
</dbReference>
<evidence type="ECO:0000256" key="10">
    <source>
        <dbReference type="ARBA" id="ARBA00022984"/>
    </source>
</evidence>
<dbReference type="UniPathway" id="UPA00219"/>
<dbReference type="Gene3D" id="3.40.710.10">
    <property type="entry name" value="DD-peptidase/beta-lactamase superfamily"/>
    <property type="match status" value="1"/>
</dbReference>
<dbReference type="EC" id="3.4.16.4" evidence="4"/>
<proteinExistence type="inferred from homology"/>
<dbReference type="GO" id="GO:0071555">
    <property type="term" value="P:cell wall organization"/>
    <property type="evidence" value="ECO:0007669"/>
    <property type="project" value="UniProtKB-KW"/>
</dbReference>
<dbReference type="GO" id="GO:0008360">
    <property type="term" value="P:regulation of cell shape"/>
    <property type="evidence" value="ECO:0007669"/>
    <property type="project" value="UniProtKB-KW"/>
</dbReference>
<dbReference type="OrthoDB" id="9795979at2"/>
<evidence type="ECO:0000256" key="5">
    <source>
        <dbReference type="ARBA" id="ARBA00022645"/>
    </source>
</evidence>
<dbReference type="SUPFAM" id="SSF56601">
    <property type="entry name" value="beta-lactamase/transpeptidase-like"/>
    <property type="match status" value="1"/>
</dbReference>
<evidence type="ECO:0000313" key="17">
    <source>
        <dbReference type="Proteomes" id="UP000294547"/>
    </source>
</evidence>
<evidence type="ECO:0000256" key="13">
    <source>
        <dbReference type="RuleBase" id="RU004016"/>
    </source>
</evidence>
<reference evidence="16 17" key="1">
    <citation type="submission" date="2019-03" db="EMBL/GenBank/DDBJ databases">
        <title>Genomic Encyclopedia of Type Strains, Phase IV (KMG-IV): sequencing the most valuable type-strain genomes for metagenomic binning, comparative biology and taxonomic classification.</title>
        <authorList>
            <person name="Goeker M."/>
        </authorList>
    </citation>
    <scope>NUCLEOTIDE SEQUENCE [LARGE SCALE GENOMIC DNA]</scope>
    <source>
        <strain evidence="16 17">DSM 102969</strain>
    </source>
</reference>
<evidence type="ECO:0000256" key="9">
    <source>
        <dbReference type="ARBA" id="ARBA00022960"/>
    </source>
</evidence>
<protein>
    <recommendedName>
        <fullName evidence="4">serine-type D-Ala-D-Ala carboxypeptidase</fullName>
        <ecNumber evidence="4">3.4.16.4</ecNumber>
    </recommendedName>
</protein>
<keyword evidence="11" id="KW-0961">Cell wall biogenesis/degradation</keyword>
<keyword evidence="8" id="KW-0378">Hydrolase</keyword>
<evidence type="ECO:0000256" key="11">
    <source>
        <dbReference type="ARBA" id="ARBA00023316"/>
    </source>
</evidence>
<dbReference type="SMART" id="SM00936">
    <property type="entry name" value="PBP5_C"/>
    <property type="match status" value="1"/>
</dbReference>
<dbReference type="Pfam" id="PF00768">
    <property type="entry name" value="Peptidase_S11"/>
    <property type="match status" value="1"/>
</dbReference>
<comment type="catalytic activity">
    <reaction evidence="12">
        <text>Preferential cleavage: (Ac)2-L-Lys-D-Ala-|-D-Ala. Also transpeptidation of peptidyl-alanyl moieties that are N-acyl substituents of D-alanine.</text>
        <dbReference type="EC" id="3.4.16.4"/>
    </reaction>
</comment>
<evidence type="ECO:0000256" key="14">
    <source>
        <dbReference type="SAM" id="SignalP"/>
    </source>
</evidence>
<dbReference type="GO" id="GO:0006508">
    <property type="term" value="P:proteolysis"/>
    <property type="evidence" value="ECO:0007669"/>
    <property type="project" value="UniProtKB-KW"/>
</dbReference>
<evidence type="ECO:0000256" key="8">
    <source>
        <dbReference type="ARBA" id="ARBA00022801"/>
    </source>
</evidence>
<keyword evidence="6" id="KW-0645">Protease</keyword>